<keyword evidence="3" id="KW-1185">Reference proteome</keyword>
<name>A0A8J4B4I4_9CHLO</name>
<evidence type="ECO:0000256" key="1">
    <source>
        <dbReference type="SAM" id="MobiDB-lite"/>
    </source>
</evidence>
<dbReference type="EMBL" id="BNCO01000016">
    <property type="protein sequence ID" value="GIL53827.1"/>
    <property type="molecule type" value="Genomic_DNA"/>
</dbReference>
<comment type="caution">
    <text evidence="2">The sequence shown here is derived from an EMBL/GenBank/DDBJ whole genome shotgun (WGS) entry which is preliminary data.</text>
</comment>
<reference evidence="2" key="1">
    <citation type="journal article" date="2021" name="Proc. Natl. Acad. Sci. U.S.A.">
        <title>Three genomes in the algal genus Volvox reveal the fate of a haploid sex-determining region after a transition to homothallism.</title>
        <authorList>
            <person name="Yamamoto K."/>
            <person name="Hamaji T."/>
            <person name="Kawai-Toyooka H."/>
            <person name="Matsuzaki R."/>
            <person name="Takahashi F."/>
            <person name="Nishimura Y."/>
            <person name="Kawachi M."/>
            <person name="Noguchi H."/>
            <person name="Minakuchi Y."/>
            <person name="Umen J.G."/>
            <person name="Toyoda A."/>
            <person name="Nozaki H."/>
        </authorList>
    </citation>
    <scope>NUCLEOTIDE SEQUENCE</scope>
    <source>
        <strain evidence="2">NIES-3780</strain>
    </source>
</reference>
<organism evidence="2 3">
    <name type="scientific">Volvox africanus</name>
    <dbReference type="NCBI Taxonomy" id="51714"/>
    <lineage>
        <taxon>Eukaryota</taxon>
        <taxon>Viridiplantae</taxon>
        <taxon>Chlorophyta</taxon>
        <taxon>core chlorophytes</taxon>
        <taxon>Chlorophyceae</taxon>
        <taxon>CS clade</taxon>
        <taxon>Chlamydomonadales</taxon>
        <taxon>Volvocaceae</taxon>
        <taxon>Volvox</taxon>
    </lineage>
</organism>
<proteinExistence type="predicted"/>
<feature type="compositionally biased region" description="Low complexity" evidence="1">
    <location>
        <begin position="112"/>
        <end position="123"/>
    </location>
</feature>
<dbReference type="AlphaFoldDB" id="A0A8J4B4I4"/>
<evidence type="ECO:0000313" key="2">
    <source>
        <dbReference type="EMBL" id="GIL53827.1"/>
    </source>
</evidence>
<dbReference type="Proteomes" id="UP000747399">
    <property type="component" value="Unassembled WGS sequence"/>
</dbReference>
<feature type="non-terminal residue" evidence="2">
    <location>
        <position position="1"/>
    </location>
</feature>
<accession>A0A8J4B4I4</accession>
<sequence>VTHLKGEWSLYFVVHSGASVVLSSTPLSAPCQVMSYLQRFCQGSSIRHAAAAWRAGSAQLQAARVAVAASQRFNAAPPVYAAAPKSVPSFSTSPSIPLSFAASGVQPTAGVAAAGTSGAVEGSDSGEAGNSMSGASHTGSLSDSKSLRKRRKRF</sequence>
<protein>
    <submittedName>
        <fullName evidence="2">Uncharacterized protein</fullName>
    </submittedName>
</protein>
<evidence type="ECO:0000313" key="3">
    <source>
        <dbReference type="Proteomes" id="UP000747399"/>
    </source>
</evidence>
<feature type="compositionally biased region" description="Polar residues" evidence="1">
    <location>
        <begin position="128"/>
        <end position="139"/>
    </location>
</feature>
<feature type="region of interest" description="Disordered" evidence="1">
    <location>
        <begin position="112"/>
        <end position="154"/>
    </location>
</feature>
<gene>
    <name evidence="2" type="ORF">Vafri_9467</name>
</gene>